<organism evidence="1 2">
    <name type="scientific">Nodularia spumigena UHCC 0060</name>
    <dbReference type="NCBI Taxonomy" id="3110300"/>
    <lineage>
        <taxon>Bacteria</taxon>
        <taxon>Bacillati</taxon>
        <taxon>Cyanobacteriota</taxon>
        <taxon>Cyanophyceae</taxon>
        <taxon>Nostocales</taxon>
        <taxon>Nodulariaceae</taxon>
        <taxon>Nodularia</taxon>
    </lineage>
</organism>
<proteinExistence type="predicted"/>
<accession>A0ABU5UVJ8</accession>
<evidence type="ECO:0000313" key="2">
    <source>
        <dbReference type="Proteomes" id="UP001303285"/>
    </source>
</evidence>
<sequence length="179" mass="19474">MKKQLSLSLALGLSLFGFLVGAPMRANAGRSPIPGVTNFINNQQNAINNFIDRGAGVGGGIFILPTRIPSRFNPRRGGGGRFGLILPPTIQSELNRAANKILEEYQDVNMLFAVVQNKALLENGESPIVDINMLNAAITDYNNIVMASSPEELRELAKDPAFIRKGKMLKELRAVLNNN</sequence>
<protein>
    <submittedName>
        <fullName evidence="1">Uncharacterized protein</fullName>
    </submittedName>
</protein>
<comment type="caution">
    <text evidence="1">The sequence shown here is derived from an EMBL/GenBank/DDBJ whole genome shotgun (WGS) entry which is preliminary data.</text>
</comment>
<dbReference type="RefSeq" id="WP_006197723.1">
    <property type="nucleotide sequence ID" value="NZ_JAYGHK010000088.1"/>
</dbReference>
<evidence type="ECO:0000313" key="1">
    <source>
        <dbReference type="EMBL" id="MEA5610304.1"/>
    </source>
</evidence>
<dbReference type="Proteomes" id="UP001303285">
    <property type="component" value="Unassembled WGS sequence"/>
</dbReference>
<dbReference type="EMBL" id="JAYGHK010000088">
    <property type="protein sequence ID" value="MEA5610304.1"/>
    <property type="molecule type" value="Genomic_DNA"/>
</dbReference>
<gene>
    <name evidence="1" type="ORF">VB695_19895</name>
</gene>
<keyword evidence="2" id="KW-1185">Reference proteome</keyword>
<name>A0ABU5UVJ8_NODSP</name>
<reference evidence="1 2" key="1">
    <citation type="submission" date="2023-12" db="EMBL/GenBank/DDBJ databases">
        <title>Baltic Sea Cyanobacteria.</title>
        <authorList>
            <person name="Delbaje E."/>
            <person name="Fewer D.P."/>
            <person name="Shishido T.K."/>
        </authorList>
    </citation>
    <scope>NUCLEOTIDE SEQUENCE [LARGE SCALE GENOMIC DNA]</scope>
    <source>
        <strain evidence="1 2">UHCC 0060</strain>
    </source>
</reference>